<dbReference type="Gene3D" id="1.20.1560.10">
    <property type="entry name" value="ABC transporter type 1, transmembrane domain"/>
    <property type="match status" value="1"/>
</dbReference>
<evidence type="ECO:0000256" key="9">
    <source>
        <dbReference type="ARBA" id="ARBA00061644"/>
    </source>
</evidence>
<feature type="transmembrane region" description="Helical" evidence="11">
    <location>
        <begin position="116"/>
        <end position="142"/>
    </location>
</feature>
<evidence type="ECO:0000259" key="13">
    <source>
        <dbReference type="PROSITE" id="PS50929"/>
    </source>
</evidence>
<dbReference type="STRING" id="1912795.BK816_01765"/>
<evidence type="ECO:0000313" key="14">
    <source>
        <dbReference type="EMBL" id="AOZ72180.1"/>
    </source>
</evidence>
<feature type="transmembrane region" description="Helical" evidence="11">
    <location>
        <begin position="195"/>
        <end position="212"/>
    </location>
</feature>
<dbReference type="Pfam" id="PF00005">
    <property type="entry name" value="ABC_tran"/>
    <property type="match status" value="1"/>
</dbReference>
<dbReference type="InterPro" id="IPR003593">
    <property type="entry name" value="AAA+_ATPase"/>
</dbReference>
<feature type="domain" description="ABC transporter" evidence="12">
    <location>
        <begin position="432"/>
        <end position="666"/>
    </location>
</feature>
<dbReference type="GO" id="GO:0005524">
    <property type="term" value="F:ATP binding"/>
    <property type="evidence" value="ECO:0007669"/>
    <property type="project" value="UniProtKB-KW"/>
</dbReference>
<dbReference type="Pfam" id="PF00664">
    <property type="entry name" value="ABC_membrane"/>
    <property type="match status" value="1"/>
</dbReference>
<keyword evidence="6 11" id="KW-1133">Transmembrane helix</keyword>
<evidence type="ECO:0000259" key="12">
    <source>
        <dbReference type="PROSITE" id="PS50893"/>
    </source>
</evidence>
<dbReference type="Gene3D" id="3.40.50.300">
    <property type="entry name" value="P-loop containing nucleotide triphosphate hydrolases"/>
    <property type="match status" value="1"/>
</dbReference>
<dbReference type="PANTHER" id="PTHR43394:SF1">
    <property type="entry name" value="ATP-BINDING CASSETTE SUB-FAMILY B MEMBER 10, MITOCHONDRIAL"/>
    <property type="match status" value="1"/>
</dbReference>
<keyword evidence="2" id="KW-0813">Transport</keyword>
<proteinExistence type="inferred from homology"/>
<dbReference type="GO" id="GO:0016887">
    <property type="term" value="F:ATP hydrolysis activity"/>
    <property type="evidence" value="ECO:0007669"/>
    <property type="project" value="InterPro"/>
</dbReference>
<dbReference type="InterPro" id="IPR036640">
    <property type="entry name" value="ABC1_TM_sf"/>
</dbReference>
<dbReference type="SUPFAM" id="SSF90123">
    <property type="entry name" value="ABC transporter transmembrane region"/>
    <property type="match status" value="1"/>
</dbReference>
<dbReference type="InterPro" id="IPR003439">
    <property type="entry name" value="ABC_transporter-like_ATP-bd"/>
</dbReference>
<evidence type="ECO:0000256" key="8">
    <source>
        <dbReference type="ARBA" id="ARBA00055053"/>
    </source>
</evidence>
<organism evidence="14 15">
    <name type="scientific">Boudabousia tangfeifanii</name>
    <dbReference type="NCBI Taxonomy" id="1912795"/>
    <lineage>
        <taxon>Bacteria</taxon>
        <taxon>Bacillati</taxon>
        <taxon>Actinomycetota</taxon>
        <taxon>Actinomycetes</taxon>
        <taxon>Actinomycetales</taxon>
        <taxon>Actinomycetaceae</taxon>
        <taxon>Boudabousia</taxon>
    </lineage>
</organism>
<dbReference type="EMBL" id="CP017812">
    <property type="protein sequence ID" value="AOZ72180.1"/>
    <property type="molecule type" value="Genomic_DNA"/>
</dbReference>
<evidence type="ECO:0000256" key="6">
    <source>
        <dbReference type="ARBA" id="ARBA00022989"/>
    </source>
</evidence>
<keyword evidence="15" id="KW-1185">Reference proteome</keyword>
<dbReference type="FunFam" id="3.40.50.300:FF:000287">
    <property type="entry name" value="Multidrug ABC transporter ATP-binding protein"/>
    <property type="match status" value="1"/>
</dbReference>
<dbReference type="InterPro" id="IPR011527">
    <property type="entry name" value="ABC1_TM_dom"/>
</dbReference>
<comment type="similarity">
    <text evidence="9">Belongs to the ABC transporter superfamily. Lipid exporter (TC 3.A.1.106) family.</text>
</comment>
<keyword evidence="5 14" id="KW-0067">ATP-binding</keyword>
<comment type="function">
    <text evidence="8">ABC transporter involved in fatty acid import. Transmembrane domains (TMD) form a pore in the membrane and the ATP-binding domain (NBD) is responsible for energy generation.</text>
</comment>
<keyword evidence="4" id="KW-0547">Nucleotide-binding</keyword>
<feature type="transmembrane region" description="Helical" evidence="11">
    <location>
        <begin position="33"/>
        <end position="52"/>
    </location>
</feature>
<dbReference type="RefSeq" id="WP_071163646.1">
    <property type="nucleotide sequence ID" value="NZ_CP017812.1"/>
</dbReference>
<dbReference type="SMART" id="SM00382">
    <property type="entry name" value="AAA"/>
    <property type="match status" value="1"/>
</dbReference>
<dbReference type="AlphaFoldDB" id="A0A1D9MJ24"/>
<protein>
    <recommendedName>
        <fullName evidence="10">Fatty acid ABC transporter ATP-binding/permease protein</fullName>
    </recommendedName>
</protein>
<dbReference type="PANTHER" id="PTHR43394">
    <property type="entry name" value="ATP-DEPENDENT PERMEASE MDL1, MITOCHONDRIAL"/>
    <property type="match status" value="1"/>
</dbReference>
<dbReference type="GO" id="GO:0005886">
    <property type="term" value="C:plasma membrane"/>
    <property type="evidence" value="ECO:0007669"/>
    <property type="project" value="UniProtKB-SubCell"/>
</dbReference>
<dbReference type="CDD" id="cd03254">
    <property type="entry name" value="ABCC_Glucan_exporter_like"/>
    <property type="match status" value="1"/>
</dbReference>
<dbReference type="SUPFAM" id="SSF52540">
    <property type="entry name" value="P-loop containing nucleoside triphosphate hydrolases"/>
    <property type="match status" value="1"/>
</dbReference>
<evidence type="ECO:0000256" key="4">
    <source>
        <dbReference type="ARBA" id="ARBA00022741"/>
    </source>
</evidence>
<keyword evidence="3 11" id="KW-0812">Transmembrane</keyword>
<dbReference type="InterPro" id="IPR039421">
    <property type="entry name" value="Type_1_exporter"/>
</dbReference>
<dbReference type="GO" id="GO:0015421">
    <property type="term" value="F:ABC-type oligopeptide transporter activity"/>
    <property type="evidence" value="ECO:0007669"/>
    <property type="project" value="TreeGrafter"/>
</dbReference>
<dbReference type="PROSITE" id="PS50929">
    <property type="entry name" value="ABC_TM1F"/>
    <property type="match status" value="1"/>
</dbReference>
<evidence type="ECO:0000256" key="5">
    <source>
        <dbReference type="ARBA" id="ARBA00022840"/>
    </source>
</evidence>
<gene>
    <name evidence="14" type="ORF">BK816_01765</name>
</gene>
<sequence length="678" mass="73804">MSHGRPGADPTRKAKNFKGTVIRLLLWLKPERLRLNFILVLSTLAVAAQVAAPKILGNATNIVFEGIFNKRTPKGVTKEQMIAGLEAAGKTDIAKMLEPMNLNPGTGTDWSALAKVLLFVAGLYFLSSLLQWMSGFLMRIVVQNTGYTMRRQVQEKIDRVTLSYLDSSSRGDLLSRVTNDIDNITQTLMQTMTQLLSSILTLIGMLIMMFYISWSLALLTLIIVPLAIILGGLIMKQAGPYFSKQWRATGELSGIVEEAFTGQEVTTLYGLQEEFADRFADSNREVSHATFKAQFLSGLMQPLMSMLSNAAYVLVAVAGGFKVASGQMTLGDVQAFIQYSRQFTQPLTTLASMANMLQSGASSAERVFEFLDAPELTADTRDEQARTEGDQALRDAGIINERGQVLAAQPTGGTEGGQPASANEQQVQNGKVVFRDVNFSYVPGKPIITGLNLSVQPGQTVAIVGPTGAGKTTLVNLLMRFYEIDSGAIFVDGINTLDMTRDELRSRIGMVLQDTWLFTGTIMENLSFGKVGATEEEVIAAAKATSVDRIIRALPDGYETHLDDEGGGISNGERQLLTIARAFLSDPEILILDEATSSVDTRTEVLVQQAMGKLRSGRTSFVIAHRLSTIRDADLIVVMENGNVVEQGTHTELLARNGAYRHLHDAQLAVGDSEEVTE</sequence>
<keyword evidence="7 11" id="KW-0472">Membrane</keyword>
<dbReference type="CDD" id="cd18547">
    <property type="entry name" value="ABC_6TM_Tm288_like"/>
    <property type="match status" value="1"/>
</dbReference>
<name>A0A1D9MJ24_9ACTO</name>
<evidence type="ECO:0000256" key="2">
    <source>
        <dbReference type="ARBA" id="ARBA00022448"/>
    </source>
</evidence>
<evidence type="ECO:0000256" key="10">
    <source>
        <dbReference type="ARBA" id="ARBA00071747"/>
    </source>
</evidence>
<dbReference type="PROSITE" id="PS50893">
    <property type="entry name" value="ABC_TRANSPORTER_2"/>
    <property type="match status" value="1"/>
</dbReference>
<reference evidence="14 15" key="1">
    <citation type="submission" date="2016-10" db="EMBL/GenBank/DDBJ databases">
        <title>Actinomyces aegypiusis sp. nov., isolated from the Aegypius monachus in Qinghai Tibet Plateau China.</title>
        <authorList>
            <person name="Wang Y."/>
        </authorList>
    </citation>
    <scope>NUCLEOTIDE SEQUENCE [LARGE SCALE GENOMIC DNA]</scope>
    <source>
        <strain evidence="14 15">VUL4_3</strain>
    </source>
</reference>
<dbReference type="InterPro" id="IPR027417">
    <property type="entry name" value="P-loop_NTPase"/>
</dbReference>
<dbReference type="OrthoDB" id="9806127at2"/>
<evidence type="ECO:0000256" key="3">
    <source>
        <dbReference type="ARBA" id="ARBA00022692"/>
    </source>
</evidence>
<feature type="transmembrane region" description="Helical" evidence="11">
    <location>
        <begin position="218"/>
        <end position="235"/>
    </location>
</feature>
<evidence type="ECO:0000256" key="7">
    <source>
        <dbReference type="ARBA" id="ARBA00023136"/>
    </source>
</evidence>
<accession>A0A1D9MJ24</accession>
<comment type="subcellular location">
    <subcellularLocation>
        <location evidence="1">Cell membrane</location>
        <topology evidence="1">Multi-pass membrane protein</topology>
    </subcellularLocation>
</comment>
<dbReference type="KEGG" id="avu:BK816_01765"/>
<dbReference type="Proteomes" id="UP000176288">
    <property type="component" value="Chromosome"/>
</dbReference>
<feature type="domain" description="ABC transmembrane type-1" evidence="13">
    <location>
        <begin position="37"/>
        <end position="359"/>
    </location>
</feature>
<evidence type="ECO:0000256" key="11">
    <source>
        <dbReference type="SAM" id="Phobius"/>
    </source>
</evidence>
<evidence type="ECO:0000313" key="15">
    <source>
        <dbReference type="Proteomes" id="UP000176288"/>
    </source>
</evidence>
<evidence type="ECO:0000256" key="1">
    <source>
        <dbReference type="ARBA" id="ARBA00004651"/>
    </source>
</evidence>